<name>A0A0N7JTA1_9BURK</name>
<reference evidence="2 3" key="1">
    <citation type="journal article" date="2014" name="Genome Announc.">
        <title>Draft Genome Sequence of the Haloacid-Degrading Burkholderia caribensis Strain MBA4.</title>
        <authorList>
            <person name="Pan Y."/>
            <person name="Kong K.F."/>
            <person name="Tsang J.S."/>
        </authorList>
    </citation>
    <scope>NUCLEOTIDE SEQUENCE [LARGE SCALE GENOMIC DNA]</scope>
    <source>
        <strain evidence="2 3">MBA4</strain>
    </source>
</reference>
<organism evidence="2 3">
    <name type="scientific">Paraburkholderia caribensis MBA4</name>
    <dbReference type="NCBI Taxonomy" id="1323664"/>
    <lineage>
        <taxon>Bacteria</taxon>
        <taxon>Pseudomonadati</taxon>
        <taxon>Pseudomonadota</taxon>
        <taxon>Betaproteobacteria</taxon>
        <taxon>Burkholderiales</taxon>
        <taxon>Burkholderiaceae</taxon>
        <taxon>Paraburkholderia</taxon>
    </lineage>
</organism>
<dbReference type="EMBL" id="CP012746">
    <property type="protein sequence ID" value="ALL63037.1"/>
    <property type="molecule type" value="Genomic_DNA"/>
</dbReference>
<dbReference type="Proteomes" id="UP000019146">
    <property type="component" value="Chromosome 1"/>
</dbReference>
<sequence length="37" mass="4133">MTSKIDGWCSTKHTQKHHDAPPSNHQAPESLKPPAIR</sequence>
<evidence type="ECO:0000313" key="2">
    <source>
        <dbReference type="EMBL" id="ALL63037.1"/>
    </source>
</evidence>
<feature type="region of interest" description="Disordered" evidence="1">
    <location>
        <begin position="1"/>
        <end position="37"/>
    </location>
</feature>
<protein>
    <submittedName>
        <fullName evidence="2">Uncharacterized protein</fullName>
    </submittedName>
</protein>
<dbReference type="AlphaFoldDB" id="A0A0N7JTA1"/>
<evidence type="ECO:0000313" key="3">
    <source>
        <dbReference type="Proteomes" id="UP000019146"/>
    </source>
</evidence>
<gene>
    <name evidence="2" type="ORF">K788_0006787</name>
</gene>
<dbReference type="KEGG" id="bcai:K788_0006787"/>
<proteinExistence type="predicted"/>
<evidence type="ECO:0000256" key="1">
    <source>
        <dbReference type="SAM" id="MobiDB-lite"/>
    </source>
</evidence>
<accession>A0A0N7JTA1</accession>